<proteinExistence type="predicted"/>
<dbReference type="EMBL" id="SJPI01000001">
    <property type="protein sequence ID" value="TWT53168.1"/>
    <property type="molecule type" value="Genomic_DNA"/>
</dbReference>
<dbReference type="AlphaFoldDB" id="A0A5C5WRH1"/>
<feature type="transmembrane region" description="Helical" evidence="1">
    <location>
        <begin position="86"/>
        <end position="110"/>
    </location>
</feature>
<dbReference type="InterPro" id="IPR007352">
    <property type="entry name" value="DUF420"/>
</dbReference>
<dbReference type="Pfam" id="PF04238">
    <property type="entry name" value="DUF420"/>
    <property type="match status" value="1"/>
</dbReference>
<protein>
    <recommendedName>
        <fullName evidence="4">DUF420 domain-containing protein</fullName>
    </recommendedName>
</protein>
<reference evidence="2 3" key="1">
    <citation type="submission" date="2019-02" db="EMBL/GenBank/DDBJ databases">
        <title>Deep-cultivation of Planctomycetes and their phenomic and genomic characterization uncovers novel biology.</title>
        <authorList>
            <person name="Wiegand S."/>
            <person name="Jogler M."/>
            <person name="Boedeker C."/>
            <person name="Pinto D."/>
            <person name="Vollmers J."/>
            <person name="Rivas-Marin E."/>
            <person name="Kohn T."/>
            <person name="Peeters S.H."/>
            <person name="Heuer A."/>
            <person name="Rast P."/>
            <person name="Oberbeckmann S."/>
            <person name="Bunk B."/>
            <person name="Jeske O."/>
            <person name="Meyerdierks A."/>
            <person name="Storesund J.E."/>
            <person name="Kallscheuer N."/>
            <person name="Luecker S."/>
            <person name="Lage O.M."/>
            <person name="Pohl T."/>
            <person name="Merkel B.J."/>
            <person name="Hornburger P."/>
            <person name="Mueller R.-W."/>
            <person name="Bruemmer F."/>
            <person name="Labrenz M."/>
            <person name="Spormann A.M."/>
            <person name="Op Den Camp H."/>
            <person name="Overmann J."/>
            <person name="Amann R."/>
            <person name="Jetten M.S.M."/>
            <person name="Mascher T."/>
            <person name="Medema M.H."/>
            <person name="Devos D.P."/>
            <person name="Kaster A.-K."/>
            <person name="Ovreas L."/>
            <person name="Rohde M."/>
            <person name="Galperin M.Y."/>
            <person name="Jogler C."/>
        </authorList>
    </citation>
    <scope>NUCLEOTIDE SEQUENCE [LARGE SCALE GENOMIC DNA]</scope>
    <source>
        <strain evidence="2 3">Pla22</strain>
    </source>
</reference>
<sequence length="153" mass="17097">MSWQFLADNLPHATASLNAIATVLLALGLINIKQGKARVHKKMMLSALVVSGIFLALYLFHKVALYQATGEPNKRFPTDVADSVRYTYFSILGSHLILAMTVPFLALRAVYLAKTGRIVAHKKLVRYAFPIWMYVSITGVMVYVMLYQLYPGS</sequence>
<evidence type="ECO:0000313" key="3">
    <source>
        <dbReference type="Proteomes" id="UP000316598"/>
    </source>
</evidence>
<feature type="transmembrane region" description="Helical" evidence="1">
    <location>
        <begin position="12"/>
        <end position="32"/>
    </location>
</feature>
<keyword evidence="1" id="KW-0472">Membrane</keyword>
<dbReference type="PANTHER" id="PTHR37692:SF1">
    <property type="entry name" value="DUF420 DOMAIN-CONTAINING PROTEIN"/>
    <property type="match status" value="1"/>
</dbReference>
<dbReference type="PANTHER" id="PTHR37692">
    <property type="entry name" value="HYPOTHETICAL MEMBRANE SPANNING PROTEIN"/>
    <property type="match status" value="1"/>
</dbReference>
<dbReference type="Proteomes" id="UP000316598">
    <property type="component" value="Unassembled WGS sequence"/>
</dbReference>
<accession>A0A5C5WRH1</accession>
<dbReference type="OrthoDB" id="9811380at2"/>
<evidence type="ECO:0000256" key="1">
    <source>
        <dbReference type="SAM" id="Phobius"/>
    </source>
</evidence>
<comment type="caution">
    <text evidence="2">The sequence shown here is derived from an EMBL/GenBank/DDBJ whole genome shotgun (WGS) entry which is preliminary data.</text>
</comment>
<keyword evidence="1" id="KW-0812">Transmembrane</keyword>
<keyword evidence="3" id="KW-1185">Reference proteome</keyword>
<name>A0A5C5WRH1_9BACT</name>
<evidence type="ECO:0000313" key="2">
    <source>
        <dbReference type="EMBL" id="TWT53168.1"/>
    </source>
</evidence>
<keyword evidence="1" id="KW-1133">Transmembrane helix</keyword>
<evidence type="ECO:0008006" key="4">
    <source>
        <dbReference type="Google" id="ProtNLM"/>
    </source>
</evidence>
<gene>
    <name evidence="2" type="ORF">Pla22_07960</name>
</gene>
<feature type="transmembrane region" description="Helical" evidence="1">
    <location>
        <begin position="44"/>
        <end position="66"/>
    </location>
</feature>
<dbReference type="RefSeq" id="WP_146513432.1">
    <property type="nucleotide sequence ID" value="NZ_SJPI01000001.1"/>
</dbReference>
<feature type="transmembrane region" description="Helical" evidence="1">
    <location>
        <begin position="131"/>
        <end position="150"/>
    </location>
</feature>
<organism evidence="2 3">
    <name type="scientific">Rubripirellula amarantea</name>
    <dbReference type="NCBI Taxonomy" id="2527999"/>
    <lineage>
        <taxon>Bacteria</taxon>
        <taxon>Pseudomonadati</taxon>
        <taxon>Planctomycetota</taxon>
        <taxon>Planctomycetia</taxon>
        <taxon>Pirellulales</taxon>
        <taxon>Pirellulaceae</taxon>
        <taxon>Rubripirellula</taxon>
    </lineage>
</organism>